<dbReference type="PANTHER" id="PTHR32282:SF11">
    <property type="entry name" value="PENICILLIN-BINDING PROTEIN 1B"/>
    <property type="match status" value="1"/>
</dbReference>
<proteinExistence type="inferred from homology"/>
<dbReference type="Gene3D" id="3.40.710.10">
    <property type="entry name" value="DD-peptidase/beta-lactamase superfamily"/>
    <property type="match status" value="1"/>
</dbReference>
<feature type="domain" description="Penicillin-binding protein transpeptidase" evidence="19">
    <location>
        <begin position="428"/>
        <end position="663"/>
    </location>
</feature>
<evidence type="ECO:0000256" key="13">
    <source>
        <dbReference type="ARBA" id="ARBA00023136"/>
    </source>
</evidence>
<accession>A0A1I0R9P0</accession>
<dbReference type="InterPro" id="IPR050396">
    <property type="entry name" value="Glycosyltr_51/Transpeptidase"/>
</dbReference>
<keyword evidence="18" id="KW-0812">Transmembrane</keyword>
<dbReference type="GO" id="GO:0009252">
    <property type="term" value="P:peptidoglycan biosynthetic process"/>
    <property type="evidence" value="ECO:0007669"/>
    <property type="project" value="UniProtKB-KW"/>
</dbReference>
<evidence type="ECO:0000256" key="5">
    <source>
        <dbReference type="ARBA" id="ARBA00022475"/>
    </source>
</evidence>
<evidence type="ECO:0000256" key="14">
    <source>
        <dbReference type="ARBA" id="ARBA00023268"/>
    </source>
</evidence>
<comment type="subcellular location">
    <subcellularLocation>
        <location evidence="1">Cell membrane</location>
    </subcellularLocation>
</comment>
<organism evidence="21 22">
    <name type="scientific">Roseivirga pacifica</name>
    <dbReference type="NCBI Taxonomy" id="1267423"/>
    <lineage>
        <taxon>Bacteria</taxon>
        <taxon>Pseudomonadati</taxon>
        <taxon>Bacteroidota</taxon>
        <taxon>Cytophagia</taxon>
        <taxon>Cytophagales</taxon>
        <taxon>Roseivirgaceae</taxon>
        <taxon>Roseivirga</taxon>
    </lineage>
</organism>
<dbReference type="GO" id="GO:0006508">
    <property type="term" value="P:proteolysis"/>
    <property type="evidence" value="ECO:0007669"/>
    <property type="project" value="UniProtKB-KW"/>
</dbReference>
<reference evidence="22" key="1">
    <citation type="submission" date="2016-10" db="EMBL/GenBank/DDBJ databases">
        <authorList>
            <person name="Varghese N."/>
            <person name="Submissions S."/>
        </authorList>
    </citation>
    <scope>NUCLEOTIDE SEQUENCE [LARGE SCALE GENOMIC DNA]</scope>
    <source>
        <strain evidence="22">CGMCC 1.12402</strain>
    </source>
</reference>
<dbReference type="InterPro" id="IPR012338">
    <property type="entry name" value="Beta-lactam/transpept-like"/>
</dbReference>
<dbReference type="SUPFAM" id="SSF53955">
    <property type="entry name" value="Lysozyme-like"/>
    <property type="match status" value="1"/>
</dbReference>
<dbReference type="GO" id="GO:0071555">
    <property type="term" value="P:cell wall organization"/>
    <property type="evidence" value="ECO:0007669"/>
    <property type="project" value="UniProtKB-KW"/>
</dbReference>
<evidence type="ECO:0000256" key="4">
    <source>
        <dbReference type="ARBA" id="ARBA00007739"/>
    </source>
</evidence>
<comment type="similarity">
    <text evidence="3">In the C-terminal section; belongs to the transpeptidase family.</text>
</comment>
<keyword evidence="7" id="KW-0645">Protease</keyword>
<dbReference type="InterPro" id="IPR001264">
    <property type="entry name" value="Glyco_trans_51"/>
</dbReference>
<evidence type="ECO:0000256" key="2">
    <source>
        <dbReference type="ARBA" id="ARBA00004752"/>
    </source>
</evidence>
<dbReference type="Pfam" id="PF00912">
    <property type="entry name" value="Transgly"/>
    <property type="match status" value="1"/>
</dbReference>
<comment type="pathway">
    <text evidence="2">Cell wall biogenesis; peptidoglycan biosynthesis.</text>
</comment>
<gene>
    <name evidence="21" type="ORF">SAMN05216290_3300</name>
</gene>
<dbReference type="Pfam" id="PF00905">
    <property type="entry name" value="Transpeptidase"/>
    <property type="match status" value="1"/>
</dbReference>
<keyword evidence="22" id="KW-1185">Reference proteome</keyword>
<dbReference type="Gene3D" id="1.10.3810.10">
    <property type="entry name" value="Biosynthetic peptidoglycan transglycosylase-like"/>
    <property type="match status" value="1"/>
</dbReference>
<dbReference type="GO" id="GO:0008360">
    <property type="term" value="P:regulation of cell shape"/>
    <property type="evidence" value="ECO:0007669"/>
    <property type="project" value="UniProtKB-KW"/>
</dbReference>
<evidence type="ECO:0000256" key="7">
    <source>
        <dbReference type="ARBA" id="ARBA00022670"/>
    </source>
</evidence>
<comment type="catalytic activity">
    <reaction evidence="16">
        <text>Preferential cleavage: (Ac)2-L-Lys-D-Ala-|-D-Ala. Also transpeptidation of peptidyl-alanyl moieties that are N-acyl substituents of D-alanine.</text>
        <dbReference type="EC" id="3.4.16.4"/>
    </reaction>
</comment>
<keyword evidence="18" id="KW-1133">Transmembrane helix</keyword>
<name>A0A1I0R9P0_9BACT</name>
<keyword evidence="12" id="KW-0573">Peptidoglycan synthesis</keyword>
<keyword evidence="11" id="KW-0133">Cell shape</keyword>
<dbReference type="GO" id="GO:0008658">
    <property type="term" value="F:penicillin binding"/>
    <property type="evidence" value="ECO:0007669"/>
    <property type="project" value="InterPro"/>
</dbReference>
<dbReference type="GO" id="GO:0009002">
    <property type="term" value="F:serine-type D-Ala-D-Ala carboxypeptidase activity"/>
    <property type="evidence" value="ECO:0007669"/>
    <property type="project" value="UniProtKB-EC"/>
</dbReference>
<dbReference type="InterPro" id="IPR001460">
    <property type="entry name" value="PCN-bd_Tpept"/>
</dbReference>
<evidence type="ECO:0000256" key="16">
    <source>
        <dbReference type="ARBA" id="ARBA00034000"/>
    </source>
</evidence>
<evidence type="ECO:0000313" key="22">
    <source>
        <dbReference type="Proteomes" id="UP000199437"/>
    </source>
</evidence>
<feature type="transmembrane region" description="Helical" evidence="18">
    <location>
        <begin position="20"/>
        <end position="46"/>
    </location>
</feature>
<dbReference type="GO" id="GO:0008955">
    <property type="term" value="F:peptidoglycan glycosyltransferase activity"/>
    <property type="evidence" value="ECO:0007669"/>
    <property type="project" value="UniProtKB-EC"/>
</dbReference>
<evidence type="ECO:0000256" key="9">
    <source>
        <dbReference type="ARBA" id="ARBA00022679"/>
    </source>
</evidence>
<evidence type="ECO:0000256" key="3">
    <source>
        <dbReference type="ARBA" id="ARBA00007090"/>
    </source>
</evidence>
<dbReference type="PANTHER" id="PTHR32282">
    <property type="entry name" value="BINDING PROTEIN TRANSPEPTIDASE, PUTATIVE-RELATED"/>
    <property type="match status" value="1"/>
</dbReference>
<comment type="catalytic activity">
    <reaction evidence="17">
        <text>[GlcNAc-(1-&gt;4)-Mur2Ac(oyl-L-Ala-gamma-D-Glu-L-Lys-D-Ala-D-Ala)](n)-di-trans,octa-cis-undecaprenyl diphosphate + beta-D-GlcNAc-(1-&gt;4)-Mur2Ac(oyl-L-Ala-gamma-D-Glu-L-Lys-D-Ala-D-Ala)-di-trans,octa-cis-undecaprenyl diphosphate = [GlcNAc-(1-&gt;4)-Mur2Ac(oyl-L-Ala-gamma-D-Glu-L-Lys-D-Ala-D-Ala)](n+1)-di-trans,octa-cis-undecaprenyl diphosphate + di-trans,octa-cis-undecaprenyl diphosphate + H(+)</text>
        <dbReference type="Rhea" id="RHEA:23708"/>
        <dbReference type="Rhea" id="RHEA-COMP:9602"/>
        <dbReference type="Rhea" id="RHEA-COMP:9603"/>
        <dbReference type="ChEBI" id="CHEBI:15378"/>
        <dbReference type="ChEBI" id="CHEBI:58405"/>
        <dbReference type="ChEBI" id="CHEBI:60033"/>
        <dbReference type="ChEBI" id="CHEBI:78435"/>
        <dbReference type="EC" id="2.4.99.28"/>
    </reaction>
</comment>
<dbReference type="InterPro" id="IPR023346">
    <property type="entry name" value="Lysozyme-like_dom_sf"/>
</dbReference>
<dbReference type="GO" id="GO:0005886">
    <property type="term" value="C:plasma membrane"/>
    <property type="evidence" value="ECO:0007669"/>
    <property type="project" value="UniProtKB-SubCell"/>
</dbReference>
<dbReference type="AlphaFoldDB" id="A0A1I0R9P0"/>
<dbReference type="GO" id="GO:0030288">
    <property type="term" value="C:outer membrane-bounded periplasmic space"/>
    <property type="evidence" value="ECO:0007669"/>
    <property type="project" value="TreeGrafter"/>
</dbReference>
<dbReference type="InterPro" id="IPR036950">
    <property type="entry name" value="PBP_transglycosylase"/>
</dbReference>
<keyword evidence="13 18" id="KW-0472">Membrane</keyword>
<evidence type="ECO:0000256" key="11">
    <source>
        <dbReference type="ARBA" id="ARBA00022960"/>
    </source>
</evidence>
<dbReference type="SUPFAM" id="SSF56601">
    <property type="entry name" value="beta-lactamase/transpeptidase-like"/>
    <property type="match status" value="1"/>
</dbReference>
<evidence type="ECO:0000256" key="1">
    <source>
        <dbReference type="ARBA" id="ARBA00004236"/>
    </source>
</evidence>
<evidence type="ECO:0000256" key="8">
    <source>
        <dbReference type="ARBA" id="ARBA00022676"/>
    </source>
</evidence>
<keyword evidence="15" id="KW-0961">Cell wall biogenesis/degradation</keyword>
<evidence type="ECO:0000256" key="6">
    <source>
        <dbReference type="ARBA" id="ARBA00022645"/>
    </source>
</evidence>
<dbReference type="STRING" id="1267423.SAMN05216290_3300"/>
<keyword evidence="6" id="KW-0121">Carboxypeptidase</keyword>
<evidence type="ECO:0000256" key="10">
    <source>
        <dbReference type="ARBA" id="ARBA00022801"/>
    </source>
</evidence>
<keyword evidence="14" id="KW-0511">Multifunctional enzyme</keyword>
<keyword evidence="8" id="KW-0328">Glycosyltransferase</keyword>
<keyword evidence="9" id="KW-0808">Transferase</keyword>
<sequence length="791" mass="89145">MLNVSQRSMPQKKSRKKLILKWLVGLCLAGVLGIISFILSVQWGFWEPLPSPQQLADIRQSEATEIYADGGELMGKYFIFDRQPVAYEELPQHLINALIATEDARFYEHNGVDNRSLMRVVFKSILMGDESAGGGSTISQQLIKNLYPRKNHGVFSMPVAKTREAILAKRMEDIYTKEEIITLYLNTVPFGDNTFGAESAAEKFFSKQAHELSLEESAVIVGMLKASNSYNPRLYPDRSKTRRNVVLAQMEKYGYLSHEETDIAQGRPLKLSYTPFNHDTGIAPYFRSSLQQKLEEWLEEYNQENNTELDLFTSGLKVETTINLEMQQMAEEAMGAHMKALQKDFEASYGARAPWLRSNEILQDALKKTPYYKKLQKKGLSSAQIQDSLNTKRQMELWDWDGTKVVKASTVDSVQHYLKFLNAGMLSVEPGSGAIRAWVGGINFKHFQYDHVMQAKRQVGSTFKPIVYAAALENGVGPCDYFSARPVTYANYDDWTPTNSGNIDSEKDYAVKAALANSINTVAVKVLEEAEIPNIIDLAHRMGIESVIPPVPSIALGSAELSVEELSKAYTAFLNNGRPSEPYFIKRIIDKSGKVLAEFEPEKAAEPVFSESTRQLMVEMMKEVVENGTATRLRWKYGLKNDIAGKTGTTQNNKDGWFVALTPRLVTVSWVGSDDHRIGFRTTAMGQGANSALPMYAIYQQKMNQQSDLYRYTAARFPPASTSVQNRLDCDEEKQPGFLQRIFVNEDKPQISKLKLDSAILADSKKIEPEKKEGLFKKIGNIFKRKKKNNE</sequence>
<protein>
    <submittedName>
        <fullName evidence="21">Penicillin-binding protein 1A</fullName>
    </submittedName>
</protein>
<evidence type="ECO:0000313" key="21">
    <source>
        <dbReference type="EMBL" id="SEW37422.1"/>
    </source>
</evidence>
<comment type="similarity">
    <text evidence="4">In the N-terminal section; belongs to the glycosyltransferase 51 family.</text>
</comment>
<evidence type="ECO:0000256" key="12">
    <source>
        <dbReference type="ARBA" id="ARBA00022984"/>
    </source>
</evidence>
<feature type="domain" description="Glycosyl transferase family 51" evidence="20">
    <location>
        <begin position="81"/>
        <end position="251"/>
    </location>
</feature>
<evidence type="ECO:0000256" key="18">
    <source>
        <dbReference type="SAM" id="Phobius"/>
    </source>
</evidence>
<dbReference type="Proteomes" id="UP000199437">
    <property type="component" value="Unassembled WGS sequence"/>
</dbReference>
<evidence type="ECO:0000259" key="20">
    <source>
        <dbReference type="Pfam" id="PF00912"/>
    </source>
</evidence>
<keyword evidence="5" id="KW-1003">Cell membrane</keyword>
<dbReference type="EMBL" id="FOIR01000003">
    <property type="protein sequence ID" value="SEW37422.1"/>
    <property type="molecule type" value="Genomic_DNA"/>
</dbReference>
<evidence type="ECO:0000256" key="17">
    <source>
        <dbReference type="ARBA" id="ARBA00049902"/>
    </source>
</evidence>
<evidence type="ECO:0000256" key="15">
    <source>
        <dbReference type="ARBA" id="ARBA00023316"/>
    </source>
</evidence>
<keyword evidence="10" id="KW-0378">Hydrolase</keyword>
<evidence type="ECO:0000259" key="19">
    <source>
        <dbReference type="Pfam" id="PF00905"/>
    </source>
</evidence>